<dbReference type="SUPFAM" id="SSF63829">
    <property type="entry name" value="Calcium-dependent phosphotriesterase"/>
    <property type="match status" value="1"/>
</dbReference>
<name>A9BQU8_DELAS</name>
<feature type="binding site" evidence="3">
    <location>
        <position position="269"/>
    </location>
    <ligand>
        <name>a divalent metal cation</name>
        <dbReference type="ChEBI" id="CHEBI:60240"/>
    </ligand>
</feature>
<dbReference type="eggNOG" id="COG3386">
    <property type="taxonomic scope" value="Bacteria"/>
</dbReference>
<feature type="active site" description="Proton donor/acceptor" evidence="2">
    <location>
        <position position="269"/>
    </location>
</feature>
<dbReference type="PANTHER" id="PTHR47572">
    <property type="entry name" value="LIPOPROTEIN-RELATED"/>
    <property type="match status" value="1"/>
</dbReference>
<feature type="binding site" evidence="3">
    <location>
        <position position="218"/>
    </location>
    <ligand>
        <name>a divalent metal cation</name>
        <dbReference type="ChEBI" id="CHEBI:60240"/>
    </ligand>
</feature>
<feature type="binding site" evidence="3">
    <location>
        <position position="74"/>
    </location>
    <ligand>
        <name>a divalent metal cation</name>
        <dbReference type="ChEBI" id="CHEBI:60240"/>
    </ligand>
</feature>
<gene>
    <name evidence="5" type="ordered locus">Daci_0257</name>
</gene>
<dbReference type="HOGENOM" id="CLU_036110_0_0_4"/>
<keyword evidence="3" id="KW-0862">Zinc</keyword>
<sequence>MDAHCHSGGAATRRSFVAGALATVAGAASAQAFEFKPQQRYPDPSVQVLDPEFARYRIYSSSVEQIATGFRWVEGPVWVADGRYLLFSDIPNNRMLRWDETTGQVGVFRSPANFSNGLARDRQGRLLACEHLTRRVTRTEYDGSITVLADGFGGKSLNSPNDIVCARDGGIWFTDPPFGIGGHWEGDKAQAELPQSVYRIDPASGRLDAVLTDLAGPNGLCFSPDEKRLYVVESRHQPHRVVWAYDVGEGGRLSNKRLHIDANGPGALDGIKCDEFGNLWCGWGSNGAPGAQAAELDGVMVFNPAGKPIGHIRLPERCANLCFGGSKNNRLFMASSHSIYALYVEARGAA</sequence>
<dbReference type="EMBL" id="CP000884">
    <property type="protein sequence ID" value="ABX32903.1"/>
    <property type="molecule type" value="Genomic_DNA"/>
</dbReference>
<dbReference type="Pfam" id="PF08450">
    <property type="entry name" value="SGL"/>
    <property type="match status" value="1"/>
</dbReference>
<dbReference type="InterPro" id="IPR011042">
    <property type="entry name" value="6-blade_b-propeller_TolB-like"/>
</dbReference>
<dbReference type="GO" id="GO:0004341">
    <property type="term" value="F:gluconolactonase activity"/>
    <property type="evidence" value="ECO:0007669"/>
    <property type="project" value="UniProtKB-EC"/>
</dbReference>
<keyword evidence="6" id="KW-1185">Reference proteome</keyword>
<evidence type="ECO:0000256" key="2">
    <source>
        <dbReference type="PIRSR" id="PIRSR605511-1"/>
    </source>
</evidence>
<dbReference type="PROSITE" id="PS51318">
    <property type="entry name" value="TAT"/>
    <property type="match status" value="1"/>
</dbReference>
<evidence type="ECO:0000313" key="6">
    <source>
        <dbReference type="Proteomes" id="UP000000784"/>
    </source>
</evidence>
<accession>A9BQU8</accession>
<proteinExistence type="predicted"/>
<keyword evidence="1 5" id="KW-0378">Hydrolase</keyword>
<evidence type="ECO:0000259" key="4">
    <source>
        <dbReference type="Pfam" id="PF08450"/>
    </source>
</evidence>
<dbReference type="Gene3D" id="2.120.10.30">
    <property type="entry name" value="TolB, C-terminal domain"/>
    <property type="match status" value="1"/>
</dbReference>
<dbReference type="InterPro" id="IPR013658">
    <property type="entry name" value="SGL"/>
</dbReference>
<dbReference type="PRINTS" id="PR01790">
    <property type="entry name" value="SMP30FAMILY"/>
</dbReference>
<dbReference type="InterPro" id="IPR005511">
    <property type="entry name" value="SMP-30"/>
</dbReference>
<dbReference type="KEGG" id="dac:Daci_0257"/>
<dbReference type="InterPro" id="IPR051262">
    <property type="entry name" value="SMP-30/CGR1_Lactonase"/>
</dbReference>
<dbReference type="InterPro" id="IPR006311">
    <property type="entry name" value="TAT_signal"/>
</dbReference>
<evidence type="ECO:0000256" key="3">
    <source>
        <dbReference type="PIRSR" id="PIRSR605511-2"/>
    </source>
</evidence>
<dbReference type="PANTHER" id="PTHR47572:SF4">
    <property type="entry name" value="LACTONASE DRP35"/>
    <property type="match status" value="1"/>
</dbReference>
<reference evidence="6" key="2">
    <citation type="submission" date="2007-11" db="EMBL/GenBank/DDBJ databases">
        <title>Complete sequence of Delftia acidovorans DSM 14801 / SPH-1.</title>
        <authorList>
            <person name="Copeland A."/>
            <person name="Lucas S."/>
            <person name="Lapidus A."/>
            <person name="Barry K."/>
            <person name="Glavina del Rio T."/>
            <person name="Dalin E."/>
            <person name="Tice H."/>
            <person name="Pitluck S."/>
            <person name="Lowry S."/>
            <person name="Clum A."/>
            <person name="Schmutz J."/>
            <person name="Larimer F."/>
            <person name="Land M."/>
            <person name="Hauser L."/>
            <person name="Kyrpides N."/>
            <person name="Kim E."/>
            <person name="Schleheck D."/>
            <person name="Richardson P."/>
        </authorList>
    </citation>
    <scope>NUCLEOTIDE SEQUENCE [LARGE SCALE GENOMIC DNA]</scope>
    <source>
        <strain evidence="6">DSM 14801 / SPH-1</strain>
    </source>
</reference>
<evidence type="ECO:0000256" key="1">
    <source>
        <dbReference type="ARBA" id="ARBA00022801"/>
    </source>
</evidence>
<dbReference type="GO" id="GO:0046872">
    <property type="term" value="F:metal ion binding"/>
    <property type="evidence" value="ECO:0007669"/>
    <property type="project" value="UniProtKB-KW"/>
</dbReference>
<protein>
    <submittedName>
        <fullName evidence="5">Gluconolactonase</fullName>
        <ecNumber evidence="5">3.1.1.17</ecNumber>
    </submittedName>
</protein>
<feature type="binding site" evidence="3">
    <location>
        <position position="161"/>
    </location>
    <ligand>
        <name>substrate</name>
    </ligand>
</feature>
<dbReference type="AlphaFoldDB" id="A9BQU8"/>
<comment type="cofactor">
    <cofactor evidence="3">
        <name>Zn(2+)</name>
        <dbReference type="ChEBI" id="CHEBI:29105"/>
    </cofactor>
    <text evidence="3">Binds 1 divalent metal cation per subunit.</text>
</comment>
<organism evidence="5 6">
    <name type="scientific">Delftia acidovorans (strain DSM 14801 / SPH-1)</name>
    <dbReference type="NCBI Taxonomy" id="398578"/>
    <lineage>
        <taxon>Bacteria</taxon>
        <taxon>Pseudomonadati</taxon>
        <taxon>Pseudomonadota</taxon>
        <taxon>Betaproteobacteria</taxon>
        <taxon>Burkholderiales</taxon>
        <taxon>Comamonadaceae</taxon>
        <taxon>Delftia</taxon>
    </lineage>
</organism>
<dbReference type="STRING" id="398578.Daci_0257"/>
<keyword evidence="3" id="KW-0479">Metal-binding</keyword>
<dbReference type="EC" id="3.1.1.17" evidence="5"/>
<dbReference type="GeneID" id="24119346"/>
<feature type="domain" description="SMP-30/Gluconolactonase/LRE-like region" evidence="4">
    <location>
        <begin position="73"/>
        <end position="337"/>
    </location>
</feature>
<reference evidence="5 6" key="1">
    <citation type="journal article" date="2004" name="Appl. Environ. Microbiol.">
        <title>Mineralization of individual congeners of linear alkylbenzenesulfonate by defined pairs of heterotrophic bacteria.</title>
        <authorList>
            <person name="Schleheck D."/>
            <person name="Knepper T.P."/>
            <person name="Fischer K."/>
            <person name="Cook A.M."/>
        </authorList>
    </citation>
    <scope>NUCLEOTIDE SEQUENCE [LARGE SCALE GENOMIC DNA]</scope>
    <source>
        <strain evidence="6">DSM 14801 / SPH-1</strain>
    </source>
</reference>
<dbReference type="Proteomes" id="UP000000784">
    <property type="component" value="Chromosome"/>
</dbReference>
<evidence type="ECO:0000313" key="5">
    <source>
        <dbReference type="EMBL" id="ABX32903.1"/>
    </source>
</evidence>
<dbReference type="RefSeq" id="WP_012202196.1">
    <property type="nucleotide sequence ID" value="NC_010002.1"/>
</dbReference>